<dbReference type="PANTHER" id="PTHR43475">
    <property type="entry name" value="METHYLTHIORIBOSE-1-PHOSPHATE ISOMERASE"/>
    <property type="match status" value="1"/>
</dbReference>
<accession>A0A0F7IG04</accession>
<gene>
    <name evidence="5" type="ORF">GAH_00545</name>
</gene>
<feature type="binding site" evidence="4">
    <location>
        <begin position="199"/>
        <end position="200"/>
    </location>
    <ligand>
        <name>substrate</name>
    </ligand>
</feature>
<dbReference type="HOGENOM" id="CLU_016218_2_1_2"/>
<dbReference type="OrthoDB" id="27639at2157"/>
<dbReference type="Proteomes" id="UP000034723">
    <property type="component" value="Chromosome"/>
</dbReference>
<feature type="binding site" evidence="4">
    <location>
        <position position="225"/>
    </location>
    <ligand>
        <name>substrate</name>
    </ligand>
</feature>
<evidence type="ECO:0000256" key="4">
    <source>
        <dbReference type="HAMAP-Rule" id="MF_02230"/>
    </source>
</evidence>
<evidence type="ECO:0000313" key="5">
    <source>
        <dbReference type="EMBL" id="AKG92109.1"/>
    </source>
</evidence>
<dbReference type="SUPFAM" id="SSF100950">
    <property type="entry name" value="NagB/RpiA/CoA transferase-like"/>
    <property type="match status" value="1"/>
</dbReference>
<dbReference type="InterPro" id="IPR011559">
    <property type="entry name" value="Initiation_fac_2B_a/b/d"/>
</dbReference>
<dbReference type="PANTHER" id="PTHR43475:SF2">
    <property type="entry name" value="RIBOSE 1,5-BISPHOSPHATE ISOMERASE"/>
    <property type="match status" value="1"/>
</dbReference>
<name>A0A0F7IG04_9EURY</name>
<evidence type="ECO:0000256" key="2">
    <source>
        <dbReference type="ARBA" id="ARBA00023235"/>
    </source>
</evidence>
<keyword evidence="2 4" id="KW-0413">Isomerase</keyword>
<dbReference type="AlphaFoldDB" id="A0A0F7IG04"/>
<dbReference type="EMBL" id="CP011267">
    <property type="protein sequence ID" value="AKG92109.1"/>
    <property type="molecule type" value="Genomic_DNA"/>
</dbReference>
<dbReference type="InterPro" id="IPR000649">
    <property type="entry name" value="IF-2B-related"/>
</dbReference>
<evidence type="ECO:0000313" key="6">
    <source>
        <dbReference type="Proteomes" id="UP000034723"/>
    </source>
</evidence>
<protein>
    <recommendedName>
        <fullName evidence="4">Ribose 1,5-bisphosphate isomerase</fullName>
        <shortName evidence="4">R15P isomerase</shortName>
        <shortName evidence="4">R15Pi</shortName>
        <ecNumber evidence="4">5.3.1.29</ecNumber>
    </recommendedName>
    <alternativeName>
        <fullName evidence="4">Ribulose 1,5-bisphosphate synthase</fullName>
        <shortName evidence="4">RuBP synthase</shortName>
    </alternativeName>
</protein>
<feature type="active site" description="Proton donor" evidence="4">
    <location>
        <position position="189"/>
    </location>
</feature>
<comment type="catalytic activity">
    <reaction evidence="4">
        <text>alpha-D-ribose 1,5-bisphosphate = D-ribulose 1,5-bisphosphate</text>
        <dbReference type="Rhea" id="RHEA:32243"/>
        <dbReference type="ChEBI" id="CHEBI:57870"/>
        <dbReference type="ChEBI" id="CHEBI:68688"/>
        <dbReference type="EC" id="5.3.1.29"/>
    </reaction>
</comment>
<dbReference type="HAMAP" id="MF_02230">
    <property type="entry name" value="R15P_isomerase"/>
    <property type="match status" value="1"/>
</dbReference>
<organism evidence="5 6">
    <name type="scientific">Geoglobus ahangari</name>
    <dbReference type="NCBI Taxonomy" id="113653"/>
    <lineage>
        <taxon>Archaea</taxon>
        <taxon>Methanobacteriati</taxon>
        <taxon>Methanobacteriota</taxon>
        <taxon>Archaeoglobi</taxon>
        <taxon>Archaeoglobales</taxon>
        <taxon>Archaeoglobaceae</taxon>
        <taxon>Geoglobus</taxon>
    </lineage>
</organism>
<comment type="miscellaneous">
    <text evidence="4">Reaction proceeds via a cis-phosphoenolate intermediate.</text>
</comment>
<dbReference type="Gene3D" id="3.40.50.10470">
    <property type="entry name" value="Translation initiation factor eif-2b, domain 2"/>
    <property type="match status" value="1"/>
</dbReference>
<dbReference type="InterPro" id="IPR027363">
    <property type="entry name" value="M1Pi_N"/>
</dbReference>
<dbReference type="GO" id="GO:0046523">
    <property type="term" value="F:S-methyl-5-thioribose-1-phosphate isomerase activity"/>
    <property type="evidence" value="ECO:0007669"/>
    <property type="project" value="TreeGrafter"/>
</dbReference>
<keyword evidence="3 4" id="KW-0119">Carbohydrate metabolism</keyword>
<feature type="binding site" evidence="4">
    <location>
        <position position="56"/>
    </location>
    <ligand>
        <name>substrate</name>
    </ligand>
</feature>
<dbReference type="Gene3D" id="1.20.120.420">
    <property type="entry name" value="translation initiation factor eif-2b, domain 1"/>
    <property type="match status" value="1"/>
</dbReference>
<dbReference type="NCBIfam" id="TIGR00524">
    <property type="entry name" value="eIF-2B_rel"/>
    <property type="match status" value="1"/>
</dbReference>
<feature type="active site" description="Proton acceptor" evidence="4">
    <location>
        <position position="120"/>
    </location>
</feature>
<comment type="function">
    <text evidence="4">Catalyzes the isomerization of ribose 1,5-bisphosphate (R15P) to ribulose 1,5-bisphosphate (RuBP), the CO(2) acceptor and substrate for RubisCO. Functions in an archaeal AMP degradation pathway, together with AMP phosphorylase and RubisCO.</text>
</comment>
<comment type="caution">
    <text evidence="4">Lacks conserved residue(s) required for the propagation of feature annotation.</text>
</comment>
<dbReference type="GO" id="GO:0043917">
    <property type="term" value="F:ribose 1,5-bisphosphate isomerase activity"/>
    <property type="evidence" value="ECO:0007669"/>
    <property type="project" value="UniProtKB-UniRule"/>
</dbReference>
<evidence type="ECO:0000256" key="1">
    <source>
        <dbReference type="ARBA" id="ARBA00009229"/>
    </source>
</evidence>
<dbReference type="GO" id="GO:0019509">
    <property type="term" value="P:L-methionine salvage from methylthioadenosine"/>
    <property type="evidence" value="ECO:0007669"/>
    <property type="project" value="TreeGrafter"/>
</dbReference>
<dbReference type="GO" id="GO:0019323">
    <property type="term" value="P:pentose catabolic process"/>
    <property type="evidence" value="ECO:0007669"/>
    <property type="project" value="UniProtKB-UniRule"/>
</dbReference>
<reference evidence="5 6" key="1">
    <citation type="submission" date="2015-04" db="EMBL/GenBank/DDBJ databases">
        <title>The complete genome sequence of the hyperthermophilic, obligate iron-reducing archaeon Geoglobus ahangari strain 234T.</title>
        <authorList>
            <person name="Manzella M.P."/>
            <person name="Holmes D.E."/>
            <person name="Rocheleau J.M."/>
            <person name="Chung A."/>
            <person name="Reguera G."/>
            <person name="Kashefi K."/>
        </authorList>
    </citation>
    <scope>NUCLEOTIDE SEQUENCE [LARGE SCALE GENOMIC DNA]</scope>
    <source>
        <strain evidence="5 6">234</strain>
    </source>
</reference>
<dbReference type="InterPro" id="IPR005250">
    <property type="entry name" value="R15Pi"/>
</dbReference>
<dbReference type="GeneID" id="24803127"/>
<dbReference type="InterPro" id="IPR037171">
    <property type="entry name" value="NagB/RpiA_transferase-like"/>
</dbReference>
<feature type="binding site" evidence="4">
    <location>
        <begin position="17"/>
        <end position="20"/>
    </location>
    <ligand>
        <name>substrate</name>
    </ligand>
</feature>
<dbReference type="Pfam" id="PF01008">
    <property type="entry name" value="IF-2B"/>
    <property type="match status" value="1"/>
</dbReference>
<dbReference type="FunFam" id="3.40.50.10470:FF:000019">
    <property type="entry name" value="Ribose 1,5-bisphosphate isomerase"/>
    <property type="match status" value="1"/>
</dbReference>
<dbReference type="EC" id="5.3.1.29" evidence="4"/>
<dbReference type="InParanoid" id="A0A0F7IG04"/>
<proteinExistence type="inferred from homology"/>
<comment type="similarity">
    <text evidence="1 4">Belongs to the eIF-2B alpha/beta/delta subunits family. R15P isomerase subfamily.</text>
</comment>
<dbReference type="NCBIfam" id="TIGR00511">
    <property type="entry name" value="ribulose_e2b2"/>
    <property type="match status" value="1"/>
</dbReference>
<dbReference type="InterPro" id="IPR042529">
    <property type="entry name" value="IF_2B-like_C"/>
</dbReference>
<dbReference type="PATRIC" id="fig|113653.22.peg.546"/>
<keyword evidence="6" id="KW-1185">Reference proteome</keyword>
<dbReference type="FunCoup" id="A0A0F7IG04">
    <property type="interactions" value="27"/>
</dbReference>
<dbReference type="STRING" id="113653.GAH_00545"/>
<dbReference type="RefSeq" id="WP_048094575.1">
    <property type="nucleotide sequence ID" value="NZ_CP011267.1"/>
</dbReference>
<sequence length="313" mass="35128">MNMIEEAARKIESMEVRGAARIARFAAETLKEYAKSVKTNFDEEMRRASERLMNTRPTAVSLFNAINYVMSYSGESDEEKRESLIKRAEEFIEWVDTAREKIGRIGAKRIMDGSTVMTHCNSSAALSVIKHAFDEGKDIRVIATESRPRHQGYLTTKELADYGIDVTLIVDSAVRYFMKEVDVVVVGADTITVNGALINKIGTSQIALAAKEARVPFMVAAETYKFSPKTLLGELVVIEERDAREVIDGELLDHPKVTVRNPAFDVTPRDYIDLIITEIGAIPPEMAYIVIRDHLGYREFGGEEITLSPEHYD</sequence>
<dbReference type="KEGG" id="gah:GAH_00545"/>
<evidence type="ECO:0000256" key="3">
    <source>
        <dbReference type="ARBA" id="ARBA00023277"/>
    </source>
</evidence>